<dbReference type="PIRSF" id="PIRSF029950">
    <property type="entry name" value="Cas_CT1134"/>
    <property type="match status" value="1"/>
</dbReference>
<proteinExistence type="inferred from homology"/>
<keyword evidence="1 2" id="KW-0051">Antiviral defense</keyword>
<keyword evidence="2" id="KW-0378">Hydrolase</keyword>
<accession>A0ABQ5NKL1</accession>
<comment type="caution">
    <text evidence="3">The sequence shown here is derived from an EMBL/GenBank/DDBJ whole genome shotgun (WGS) entry which is preliminary data.</text>
</comment>
<dbReference type="Proteomes" id="UP001065593">
    <property type="component" value="Unassembled WGS sequence"/>
</dbReference>
<dbReference type="Gene3D" id="3.30.70.2660">
    <property type="match status" value="1"/>
</dbReference>
<evidence type="ECO:0000256" key="2">
    <source>
        <dbReference type="PIRNR" id="PIRNR029950"/>
    </source>
</evidence>
<evidence type="ECO:0000256" key="1">
    <source>
        <dbReference type="ARBA" id="ARBA00023118"/>
    </source>
</evidence>
<sequence length="241" mass="27984">MTKVRNQIEYEVFGDYALFTDPLMKLGGEKMTTQIPSYSALKGITESIYWKPSIIWVIDEVRVMKPIRMESKGVRPIEMSGGNTLANYSYLRNVKYQVRAHFIFNENRPDLQVDFDEHKHHNIAKRCVEKGGRRDIFLGTRECQGYVMPCVFGEGDGFYDKIDEMHFGTMVHGINYPDETGRSMLETRLWQPKMTYGKIQFIRPEECTLVRPLYEMEAKSFQIGQSMQSVADLYDELEGGE</sequence>
<dbReference type="EMBL" id="BRZA01000002">
    <property type="protein sequence ID" value="GLC88900.1"/>
    <property type="molecule type" value="Genomic_DNA"/>
</dbReference>
<comment type="similarity">
    <text evidence="2">Belongs to the CRISPR-associated protein Cas5 family. Subtype I-C/Dvulg subfamily.</text>
</comment>
<reference evidence="3" key="1">
    <citation type="submission" date="2022-08" db="EMBL/GenBank/DDBJ databases">
        <title>Draft genome sequence of Lysinibacillus sp. strain KH24.</title>
        <authorList>
            <person name="Kanbe H."/>
            <person name="Itoh H."/>
        </authorList>
    </citation>
    <scope>NUCLEOTIDE SEQUENCE</scope>
    <source>
        <strain evidence="3">KH24</strain>
    </source>
</reference>
<name>A0ABQ5NKL1_9BACI</name>
<keyword evidence="4" id="KW-1185">Reference proteome</keyword>
<dbReference type="InterPro" id="IPR010155">
    <property type="entry name" value="CRISPR-assoc_prot_Cas5d"/>
</dbReference>
<keyword evidence="2" id="KW-0540">Nuclease</keyword>
<dbReference type="Pfam" id="PF09704">
    <property type="entry name" value="Cas_Cas5d"/>
    <property type="match status" value="1"/>
</dbReference>
<comment type="function">
    <text evidence="2">CRISPR (clustered regularly interspaced short palindromic repeat) is an adaptive immune system that provides protection against mobile genetic elements (viruses, transposable elements and conjugative plasmids). CRISPR clusters contain spacers, sequences complementary to antecedent mobile elements, and target invading nucleic acids. CRISPR clusters are transcribed and processed into CRISPR RNA (crRNA).</text>
</comment>
<protein>
    <recommendedName>
        <fullName evidence="2">pre-crRNA processing endonuclease</fullName>
        <ecNumber evidence="2">3.1.-.-</ecNumber>
    </recommendedName>
</protein>
<dbReference type="EC" id="3.1.-.-" evidence="2"/>
<evidence type="ECO:0000313" key="3">
    <source>
        <dbReference type="EMBL" id="GLC88900.1"/>
    </source>
</evidence>
<organism evidence="3 4">
    <name type="scientific">Lysinibacillus piscis</name>
    <dbReference type="NCBI Taxonomy" id="2518931"/>
    <lineage>
        <taxon>Bacteria</taxon>
        <taxon>Bacillati</taxon>
        <taxon>Bacillota</taxon>
        <taxon>Bacilli</taxon>
        <taxon>Bacillales</taxon>
        <taxon>Bacillaceae</taxon>
        <taxon>Lysinibacillus</taxon>
    </lineage>
</organism>
<dbReference type="NCBIfam" id="TIGR02593">
    <property type="entry name" value="CRISPR_cas5"/>
    <property type="match status" value="1"/>
</dbReference>
<keyword evidence="2" id="KW-0255">Endonuclease</keyword>
<dbReference type="InterPro" id="IPR013422">
    <property type="entry name" value="CRISPR-assoc_prot_Cas5_N"/>
</dbReference>
<evidence type="ECO:0000313" key="4">
    <source>
        <dbReference type="Proteomes" id="UP001065593"/>
    </source>
</evidence>
<keyword evidence="2" id="KW-0694">RNA-binding</keyword>
<dbReference type="NCBIfam" id="TIGR01876">
    <property type="entry name" value="cas_Cas5d"/>
    <property type="match status" value="1"/>
</dbReference>
<dbReference type="InterPro" id="IPR021124">
    <property type="entry name" value="CRISPR-assoc_prot_Cas5"/>
</dbReference>
<gene>
    <name evidence="3" type="ORF">LYSBPC_20270</name>
</gene>